<name>J9DE44_9ZZZZ</name>
<comment type="caution">
    <text evidence="1">The sequence shown here is derived from an EMBL/GenBank/DDBJ whole genome shotgun (WGS) entry which is preliminary data.</text>
</comment>
<accession>J9DE44</accession>
<proteinExistence type="predicted"/>
<dbReference type="SUPFAM" id="SSF75011">
    <property type="entry name" value="3-carboxy-cis,cis-mucoante lactonizing enzyme"/>
    <property type="match status" value="1"/>
</dbReference>
<gene>
    <name evidence="1" type="ORF">EVA_00045</name>
</gene>
<sequence>MGLLLSACHPTEVKEIWEDRYVEQPTDTLEVIDNWFLDTPQRVMPEAWGADAWQPMNLCLADGELFVADKQGRQLVVLDARNLTFLRSFSHGGRTEAHDVYVQGDWVFVATGTRCEVQVFERSSGAYLTRLGTGSYQGNVSKNACVAASDRWVFVRDSKAQNIRVFDRRLLSPNLENHNEVFARLDTKGFFIDSAEEPLAQSYDMEIVGDSLYAFLDAKGVICAYSLDEVEHRKDETRCVKTTLPKGCRVYAAAPDRAKQTVWLSLERDGNRHLAEFTYVDFWHRRFTAPLRTFASNDRHRFPARPMVAFADEQLYVLGNNRLDRWNLVNKPTYIIVPR</sequence>
<dbReference type="EMBL" id="AMCI01000001">
    <property type="protein sequence ID" value="EJX11296.1"/>
    <property type="molecule type" value="Genomic_DNA"/>
</dbReference>
<dbReference type="Gene3D" id="2.120.10.30">
    <property type="entry name" value="TolB, C-terminal domain"/>
    <property type="match status" value="1"/>
</dbReference>
<evidence type="ECO:0000313" key="1">
    <source>
        <dbReference type="EMBL" id="EJX11296.1"/>
    </source>
</evidence>
<dbReference type="AlphaFoldDB" id="J9DE44"/>
<organism evidence="1">
    <name type="scientific">gut metagenome</name>
    <dbReference type="NCBI Taxonomy" id="749906"/>
    <lineage>
        <taxon>unclassified sequences</taxon>
        <taxon>metagenomes</taxon>
        <taxon>organismal metagenomes</taxon>
    </lineage>
</organism>
<reference evidence="1" key="1">
    <citation type="journal article" date="2012" name="PLoS ONE">
        <title>Gene sets for utilization of primary and secondary nutrition supplies in the distal gut of endangered iberian lynx.</title>
        <authorList>
            <person name="Alcaide M."/>
            <person name="Messina E."/>
            <person name="Richter M."/>
            <person name="Bargiela R."/>
            <person name="Peplies J."/>
            <person name="Huws S.A."/>
            <person name="Newbold C.J."/>
            <person name="Golyshin P.N."/>
            <person name="Simon M.A."/>
            <person name="Lopez G."/>
            <person name="Yakimov M.M."/>
            <person name="Ferrer M."/>
        </authorList>
    </citation>
    <scope>NUCLEOTIDE SEQUENCE</scope>
</reference>
<protein>
    <submittedName>
        <fullName evidence="1">Uncharacterized protein</fullName>
    </submittedName>
</protein>
<dbReference type="InterPro" id="IPR011042">
    <property type="entry name" value="6-blade_b-propeller_TolB-like"/>
</dbReference>